<reference evidence="1" key="5">
    <citation type="submission" date="2025-09" db="UniProtKB">
        <authorList>
            <consortium name="Ensembl"/>
        </authorList>
    </citation>
    <scope>IDENTIFICATION</scope>
</reference>
<reference evidence="2" key="2">
    <citation type="journal article" date="2007" name="PLoS Biol.">
        <title>Survey sequencing and comparative analysis of the elephant shark (Callorhinchus milii) genome.</title>
        <authorList>
            <person name="Venkatesh B."/>
            <person name="Kirkness E.F."/>
            <person name="Loh Y.H."/>
            <person name="Halpern A.L."/>
            <person name="Lee A.P."/>
            <person name="Johnson J."/>
            <person name="Dandona N."/>
            <person name="Viswanathan L.D."/>
            <person name="Tay A."/>
            <person name="Venter J.C."/>
            <person name="Strausberg R.L."/>
            <person name="Brenner S."/>
        </authorList>
    </citation>
    <scope>NUCLEOTIDE SEQUENCE [LARGE SCALE GENOMIC DNA]</scope>
</reference>
<dbReference type="Proteomes" id="UP000314986">
    <property type="component" value="Unassembled WGS sequence"/>
</dbReference>
<evidence type="ECO:0000313" key="2">
    <source>
        <dbReference type="Proteomes" id="UP000314986"/>
    </source>
</evidence>
<accession>A0A4W3GE40</accession>
<protein>
    <submittedName>
        <fullName evidence="1">Glutaredoxin and cysteine rich domain containing 2</fullName>
    </submittedName>
</protein>
<sequence>MDELRAKLSQKFEGKPRKVRFRISSAYSGRVLKQVYEDGLESEEPEEQYPGGTVKARLCQGIEPGRAGAHQHWDSPFPSPTSLIAQRINVFRDGERYSMTGRQTVFSNLSTTHSKASTILDFGKIIIYTSNLRIVRSSANQKEVGAGWEILFLYPSDLPLPSPSSDRALKHSFSTDGQTGSLCPQCAGAGCAPCSLCHGSKLSMFANRFKESFRAIRCPGCDENGEQPCQNCAH</sequence>
<organism evidence="1 2">
    <name type="scientific">Callorhinchus milii</name>
    <name type="common">Ghost shark</name>
    <dbReference type="NCBI Taxonomy" id="7868"/>
    <lineage>
        <taxon>Eukaryota</taxon>
        <taxon>Metazoa</taxon>
        <taxon>Chordata</taxon>
        <taxon>Craniata</taxon>
        <taxon>Vertebrata</taxon>
        <taxon>Chondrichthyes</taxon>
        <taxon>Holocephali</taxon>
        <taxon>Chimaeriformes</taxon>
        <taxon>Callorhinchidae</taxon>
        <taxon>Callorhinchus</taxon>
    </lineage>
</organism>
<dbReference type="OMA" id="PFFNDYK"/>
<dbReference type="PANTHER" id="PTHR46926">
    <property type="entry name" value="GLUTAREDOXIN DOMAIN-CONTAINING CYSTEINE-RICH PROTEIN 2"/>
    <property type="match status" value="1"/>
</dbReference>
<keyword evidence="2" id="KW-1185">Reference proteome</keyword>
<dbReference type="PANTHER" id="PTHR46926:SF1">
    <property type="entry name" value="GLUTAREDOXIN DOMAIN-CONTAINING CYSTEINE-RICH PROTEIN 2"/>
    <property type="match status" value="1"/>
</dbReference>
<dbReference type="InterPro" id="IPR033023">
    <property type="entry name" value="GRXCR2"/>
</dbReference>
<dbReference type="AlphaFoldDB" id="A0A4W3GE40"/>
<gene>
    <name evidence="1" type="primary">LOC103184177</name>
</gene>
<dbReference type="GO" id="GO:0007605">
    <property type="term" value="P:sensory perception of sound"/>
    <property type="evidence" value="ECO:0007669"/>
    <property type="project" value="InterPro"/>
</dbReference>
<proteinExistence type="predicted"/>
<name>A0A4W3GE40_CALMI</name>
<dbReference type="InParanoid" id="A0A4W3GE40"/>
<reference evidence="2" key="3">
    <citation type="journal article" date="2014" name="Nature">
        <title>Elephant shark genome provides unique insights into gnathostome evolution.</title>
        <authorList>
            <consortium name="International Elephant Shark Genome Sequencing Consortium"/>
            <person name="Venkatesh B."/>
            <person name="Lee A.P."/>
            <person name="Ravi V."/>
            <person name="Maurya A.K."/>
            <person name="Lian M.M."/>
            <person name="Swann J.B."/>
            <person name="Ohta Y."/>
            <person name="Flajnik M.F."/>
            <person name="Sutoh Y."/>
            <person name="Kasahara M."/>
            <person name="Hoon S."/>
            <person name="Gangu V."/>
            <person name="Roy S.W."/>
            <person name="Irimia M."/>
            <person name="Korzh V."/>
            <person name="Kondrychyn I."/>
            <person name="Lim Z.W."/>
            <person name="Tay B.H."/>
            <person name="Tohari S."/>
            <person name="Kong K.W."/>
            <person name="Ho S."/>
            <person name="Lorente-Galdos B."/>
            <person name="Quilez J."/>
            <person name="Marques-Bonet T."/>
            <person name="Raney B.J."/>
            <person name="Ingham P.W."/>
            <person name="Tay A."/>
            <person name="Hillier L.W."/>
            <person name="Minx P."/>
            <person name="Boehm T."/>
            <person name="Wilson R.K."/>
            <person name="Brenner S."/>
            <person name="Warren W.C."/>
        </authorList>
    </citation>
    <scope>NUCLEOTIDE SEQUENCE [LARGE SCALE GENOMIC DNA]</scope>
</reference>
<dbReference type="STRING" id="7868.ENSCMIP00000001117"/>
<evidence type="ECO:0000313" key="1">
    <source>
        <dbReference type="Ensembl" id="ENSCMIP00000001117.1"/>
    </source>
</evidence>
<reference evidence="2" key="1">
    <citation type="journal article" date="2006" name="Science">
        <title>Ancient noncoding elements conserved in the human genome.</title>
        <authorList>
            <person name="Venkatesh B."/>
            <person name="Kirkness E.F."/>
            <person name="Loh Y.H."/>
            <person name="Halpern A.L."/>
            <person name="Lee A.P."/>
            <person name="Johnson J."/>
            <person name="Dandona N."/>
            <person name="Viswanathan L.D."/>
            <person name="Tay A."/>
            <person name="Venter J.C."/>
            <person name="Strausberg R.L."/>
            <person name="Brenner S."/>
        </authorList>
    </citation>
    <scope>NUCLEOTIDE SEQUENCE [LARGE SCALE GENOMIC DNA]</scope>
</reference>
<dbReference type="Ensembl" id="ENSCMIT00000001174.1">
    <property type="protein sequence ID" value="ENSCMIP00000001117.1"/>
    <property type="gene ID" value="ENSCMIG00000000746.1"/>
</dbReference>
<dbReference type="GeneTree" id="ENSGT00940000158849"/>
<reference evidence="1" key="4">
    <citation type="submission" date="2025-08" db="UniProtKB">
        <authorList>
            <consortium name="Ensembl"/>
        </authorList>
    </citation>
    <scope>IDENTIFICATION</scope>
</reference>